<reference evidence="2 3" key="1">
    <citation type="submission" date="2019-03" db="EMBL/GenBank/DDBJ databases">
        <title>Dyadobacter AR-3-6 sp. nov., isolated from arctic soil.</title>
        <authorList>
            <person name="Chaudhary D.K."/>
        </authorList>
    </citation>
    <scope>NUCLEOTIDE SEQUENCE [LARGE SCALE GENOMIC DNA]</scope>
    <source>
        <strain evidence="2 3">AR-3-6</strain>
    </source>
</reference>
<dbReference type="Proteomes" id="UP000294850">
    <property type="component" value="Unassembled WGS sequence"/>
</dbReference>
<evidence type="ECO:0000259" key="1">
    <source>
        <dbReference type="Pfam" id="PF06381"/>
    </source>
</evidence>
<dbReference type="Pfam" id="PF06381">
    <property type="entry name" value="Phage_portal_3"/>
    <property type="match status" value="1"/>
</dbReference>
<evidence type="ECO:0000313" key="3">
    <source>
        <dbReference type="Proteomes" id="UP000294850"/>
    </source>
</evidence>
<dbReference type="AlphaFoldDB" id="A0A4R5DYT9"/>
<feature type="domain" description="Anti-CBASS protein Acb1-like N-terminal" evidence="1">
    <location>
        <begin position="59"/>
        <end position="391"/>
    </location>
</feature>
<keyword evidence="3" id="KW-1185">Reference proteome</keyword>
<evidence type="ECO:0000313" key="2">
    <source>
        <dbReference type="EMBL" id="TDE17700.1"/>
    </source>
</evidence>
<protein>
    <submittedName>
        <fullName evidence="2">DUF1073 domain-containing protein</fullName>
    </submittedName>
</protein>
<dbReference type="InterPro" id="IPR024459">
    <property type="entry name" value="Acb1-like_N"/>
</dbReference>
<dbReference type="EMBL" id="SMFL01000002">
    <property type="protein sequence ID" value="TDE17700.1"/>
    <property type="molecule type" value="Genomic_DNA"/>
</dbReference>
<gene>
    <name evidence="2" type="ORF">E0F88_07365</name>
</gene>
<dbReference type="RefSeq" id="WP_131957566.1">
    <property type="nucleotide sequence ID" value="NZ_SMFL01000002.1"/>
</dbReference>
<proteinExistence type="predicted"/>
<organism evidence="2 3">
    <name type="scientific">Dyadobacter psychrotolerans</name>
    <dbReference type="NCBI Taxonomy" id="2541721"/>
    <lineage>
        <taxon>Bacteria</taxon>
        <taxon>Pseudomonadati</taxon>
        <taxon>Bacteroidota</taxon>
        <taxon>Cytophagia</taxon>
        <taxon>Cytophagales</taxon>
        <taxon>Spirosomataceae</taxon>
        <taxon>Dyadobacter</taxon>
    </lineage>
</organism>
<dbReference type="OrthoDB" id="7491028at2"/>
<sequence length="447" mass="50357">MSDTSTLAVSDEFRNSLTDLTTNLGNDFRNKAQLSSPATFYYNTRQHLVSNNRGLLSWLYVELGIVQTLIDQPVDDAFRHGIEILCPQLDETDIATLQDYLRTSGAMAAVIQARKWARLFGGAGTLIITDQDPARPLTIERINENSPMQFRAVDMHELYGNYDPQEMTRYQLSTTTPFQYYGIQVDPSRVYVAKGKEAPAMVRGNLRGWGMSEVERLVRSLNQYLKYQDVVFELMDEAKVDVYKIQGFNQLLAMAGGTEKATIRLQAANMIKNYINALVMDSEDDHEQKTMSFTGLADMLPQIRMGIAADLKIPITKLFGVSAAGFSSGEDDIENYNSMIESEIRYKAHDEIISILKLCCQKLFGVVPDGLEIKWPSLRIMSAEEQEKIKDFQFNRIMKAQQMGVMSDIEAKKAINTAGLLPITIVETEVNYAAEREKDETIAQGDK</sequence>
<accession>A0A4R5DYT9</accession>
<comment type="caution">
    <text evidence="2">The sequence shown here is derived from an EMBL/GenBank/DDBJ whole genome shotgun (WGS) entry which is preliminary data.</text>
</comment>
<name>A0A4R5DYT9_9BACT</name>